<name>A0A2U3WXD8_ODORO</name>
<dbReference type="CTD" id="154790"/>
<dbReference type="STRING" id="9708.A0A2U3WXD8"/>
<dbReference type="KEGG" id="oro:101377177"/>
<keyword evidence="4" id="KW-0472">Membrane</keyword>
<dbReference type="Pfam" id="PF00059">
    <property type="entry name" value="Lectin_C"/>
    <property type="match status" value="1"/>
</dbReference>
<dbReference type="RefSeq" id="XP_004414226.1">
    <property type="nucleotide sequence ID" value="XM_004414169.1"/>
</dbReference>
<dbReference type="Proteomes" id="UP000245340">
    <property type="component" value="Unplaced"/>
</dbReference>
<evidence type="ECO:0000256" key="1">
    <source>
        <dbReference type="ARBA" id="ARBA00004167"/>
    </source>
</evidence>
<dbReference type="InParanoid" id="A0A2U3WXD8"/>
<dbReference type="SMART" id="SM00034">
    <property type="entry name" value="CLECT"/>
    <property type="match status" value="1"/>
</dbReference>
<feature type="domain" description="C-type lectin" evidence="5">
    <location>
        <begin position="83"/>
        <end position="185"/>
    </location>
</feature>
<sequence>PAAPRLRSPAEAEGRGPEGLLRRSGSGYEGSTSWKAALEDTTTRLLLGAIAVLLFAILVVMSILASKGCIKCEAPCPEDWLLYGRKCYFFSEEPRDWNTGRQYCHTHEAALAVIQSQKELEFMFKFTRREPWIGLRRVGDEFHWVNGDPFDPDTFPISGLGECVFVEPTRLVSTECLMTRPWVCSKMAYT</sequence>
<protein>
    <submittedName>
        <fullName evidence="7">C-type lectin domain family 2 member L</fullName>
    </submittedName>
</protein>
<dbReference type="GO" id="GO:0016020">
    <property type="term" value="C:membrane"/>
    <property type="evidence" value="ECO:0007669"/>
    <property type="project" value="UniProtKB-SubCell"/>
</dbReference>
<gene>
    <name evidence="7" type="primary">CLEC2L</name>
</gene>
<feature type="non-terminal residue" evidence="7">
    <location>
        <position position="1"/>
    </location>
</feature>
<dbReference type="InterPro" id="IPR016186">
    <property type="entry name" value="C-type_lectin-like/link_sf"/>
</dbReference>
<evidence type="ECO:0000256" key="3">
    <source>
        <dbReference type="SAM" id="MobiDB-lite"/>
    </source>
</evidence>
<dbReference type="CDD" id="cd03593">
    <property type="entry name" value="CLECT_NK_receptors_like"/>
    <property type="match status" value="1"/>
</dbReference>
<reference evidence="7" key="1">
    <citation type="submission" date="2025-08" db="UniProtKB">
        <authorList>
            <consortium name="RefSeq"/>
        </authorList>
    </citation>
    <scope>IDENTIFICATION</scope>
</reference>
<dbReference type="GeneID" id="101377177"/>
<dbReference type="InterPro" id="IPR033992">
    <property type="entry name" value="NKR-like_CTLD"/>
</dbReference>
<dbReference type="Gene3D" id="3.10.100.10">
    <property type="entry name" value="Mannose-Binding Protein A, subunit A"/>
    <property type="match status" value="1"/>
</dbReference>
<accession>A0A2U3WXD8</accession>
<evidence type="ECO:0000256" key="4">
    <source>
        <dbReference type="SAM" id="Phobius"/>
    </source>
</evidence>
<keyword evidence="4" id="KW-0812">Transmembrane</keyword>
<dbReference type="PROSITE" id="PS50041">
    <property type="entry name" value="C_TYPE_LECTIN_2"/>
    <property type="match status" value="1"/>
</dbReference>
<dbReference type="InterPro" id="IPR001304">
    <property type="entry name" value="C-type_lectin-like"/>
</dbReference>
<evidence type="ECO:0000313" key="7">
    <source>
        <dbReference type="RefSeq" id="XP_004414226.1"/>
    </source>
</evidence>
<evidence type="ECO:0000259" key="5">
    <source>
        <dbReference type="PROSITE" id="PS50041"/>
    </source>
</evidence>
<feature type="transmembrane region" description="Helical" evidence="4">
    <location>
        <begin position="45"/>
        <end position="65"/>
    </location>
</feature>
<dbReference type="SUPFAM" id="SSF56436">
    <property type="entry name" value="C-type lectin-like"/>
    <property type="match status" value="1"/>
</dbReference>
<dbReference type="OrthoDB" id="8935730at2759"/>
<keyword evidence="4" id="KW-1133">Transmembrane helix</keyword>
<comment type="subcellular location">
    <subcellularLocation>
        <location evidence="1">Membrane</location>
        <topology evidence="1">Single-pass membrane protein</topology>
    </subcellularLocation>
</comment>
<evidence type="ECO:0000313" key="6">
    <source>
        <dbReference type="Proteomes" id="UP000245340"/>
    </source>
</evidence>
<feature type="region of interest" description="Disordered" evidence="3">
    <location>
        <begin position="1"/>
        <end position="28"/>
    </location>
</feature>
<dbReference type="AlphaFoldDB" id="A0A2U3WXD8"/>
<dbReference type="InterPro" id="IPR016187">
    <property type="entry name" value="CTDL_fold"/>
</dbReference>
<organism evidence="6 7">
    <name type="scientific">Odobenus rosmarus divergens</name>
    <name type="common">Pacific walrus</name>
    <dbReference type="NCBI Taxonomy" id="9708"/>
    <lineage>
        <taxon>Eukaryota</taxon>
        <taxon>Metazoa</taxon>
        <taxon>Chordata</taxon>
        <taxon>Craniata</taxon>
        <taxon>Vertebrata</taxon>
        <taxon>Euteleostomi</taxon>
        <taxon>Mammalia</taxon>
        <taxon>Eutheria</taxon>
        <taxon>Laurasiatheria</taxon>
        <taxon>Carnivora</taxon>
        <taxon>Caniformia</taxon>
        <taxon>Pinnipedia</taxon>
        <taxon>Odobenidae</taxon>
        <taxon>Odobenus</taxon>
    </lineage>
</organism>
<dbReference type="PANTHER" id="PTHR47498">
    <property type="entry name" value="C-TYPE LECTIN DOMAIN FAMILY 2 MEMBER L"/>
    <property type="match status" value="1"/>
</dbReference>
<keyword evidence="6" id="KW-1185">Reference proteome</keyword>
<evidence type="ECO:0000256" key="2">
    <source>
        <dbReference type="ARBA" id="ARBA00022734"/>
    </source>
</evidence>
<dbReference type="PANTHER" id="PTHR47498:SF1">
    <property type="entry name" value="C-TYPE LECTIN DOMAIN FAMILY 2 MEMBER L"/>
    <property type="match status" value="1"/>
</dbReference>
<keyword evidence="2" id="KW-0430">Lectin</keyword>
<dbReference type="GO" id="GO:0030246">
    <property type="term" value="F:carbohydrate binding"/>
    <property type="evidence" value="ECO:0007669"/>
    <property type="project" value="UniProtKB-KW"/>
</dbReference>
<proteinExistence type="predicted"/>